<evidence type="ECO:0000259" key="6">
    <source>
        <dbReference type="Pfam" id="PF00590"/>
    </source>
</evidence>
<dbReference type="InterPro" id="IPR012797">
    <property type="entry name" value="CobF"/>
</dbReference>
<keyword evidence="2" id="KW-0169">Cobalamin biosynthesis</keyword>
<dbReference type="PANTHER" id="PTHR43467">
    <property type="entry name" value="COBALT-PRECORRIN-2 C(20)-METHYLTRANSFERASE"/>
    <property type="match status" value="1"/>
</dbReference>
<dbReference type="SUPFAM" id="SSF53790">
    <property type="entry name" value="Tetrapyrrole methylase"/>
    <property type="match status" value="1"/>
</dbReference>
<dbReference type="Pfam" id="PF00590">
    <property type="entry name" value="TP_methylase"/>
    <property type="match status" value="1"/>
</dbReference>
<comment type="pathway">
    <text evidence="1">Cofactor biosynthesis; adenosylcobalamin biosynthesis.</text>
</comment>
<gene>
    <name evidence="7" type="ORF">SDC9_103857</name>
</gene>
<comment type="caution">
    <text evidence="7">The sequence shown here is derived from an EMBL/GenBank/DDBJ whole genome shotgun (WGS) entry which is preliminary data.</text>
</comment>
<evidence type="ECO:0000256" key="5">
    <source>
        <dbReference type="ARBA" id="ARBA00022691"/>
    </source>
</evidence>
<dbReference type="InterPro" id="IPR035996">
    <property type="entry name" value="4pyrrol_Methylase_sf"/>
</dbReference>
<dbReference type="Gene3D" id="3.40.1010.10">
    <property type="entry name" value="Cobalt-precorrin-4 Transmethylase, Domain 1"/>
    <property type="match status" value="1"/>
</dbReference>
<accession>A0A645AVB3</accession>
<evidence type="ECO:0000256" key="4">
    <source>
        <dbReference type="ARBA" id="ARBA00022679"/>
    </source>
</evidence>
<evidence type="ECO:0000256" key="3">
    <source>
        <dbReference type="ARBA" id="ARBA00022603"/>
    </source>
</evidence>
<dbReference type="EMBL" id="VSSQ01016061">
    <property type="protein sequence ID" value="MPM57039.1"/>
    <property type="molecule type" value="Genomic_DNA"/>
</dbReference>
<evidence type="ECO:0000313" key="7">
    <source>
        <dbReference type="EMBL" id="MPM57039.1"/>
    </source>
</evidence>
<dbReference type="InterPro" id="IPR014777">
    <property type="entry name" value="4pyrrole_Mease_sub1"/>
</dbReference>
<dbReference type="InterPro" id="IPR000878">
    <property type="entry name" value="4pyrrol_Mease"/>
</dbReference>
<organism evidence="7">
    <name type="scientific">bioreactor metagenome</name>
    <dbReference type="NCBI Taxonomy" id="1076179"/>
    <lineage>
        <taxon>unclassified sequences</taxon>
        <taxon>metagenomes</taxon>
        <taxon>ecological metagenomes</taxon>
    </lineage>
</organism>
<dbReference type="InterPro" id="IPR014776">
    <property type="entry name" value="4pyrrole_Mease_sub2"/>
</dbReference>
<dbReference type="GO" id="GO:0032259">
    <property type="term" value="P:methylation"/>
    <property type="evidence" value="ECO:0007669"/>
    <property type="project" value="UniProtKB-KW"/>
</dbReference>
<evidence type="ECO:0000256" key="1">
    <source>
        <dbReference type="ARBA" id="ARBA00004953"/>
    </source>
</evidence>
<dbReference type="NCBIfam" id="TIGR02434">
    <property type="entry name" value="CobF"/>
    <property type="match status" value="1"/>
</dbReference>
<dbReference type="CDD" id="cd11643">
    <property type="entry name" value="Precorrin-6A-synthase"/>
    <property type="match status" value="1"/>
</dbReference>
<keyword evidence="5" id="KW-0949">S-adenosyl-L-methionine</keyword>
<name>A0A645AVB3_9ZZZZ</name>
<feature type="domain" description="Tetrapyrrole methylase" evidence="6">
    <location>
        <begin position="8"/>
        <end position="232"/>
    </location>
</feature>
<keyword evidence="3" id="KW-0489">Methyltransferase</keyword>
<reference evidence="7" key="1">
    <citation type="submission" date="2019-08" db="EMBL/GenBank/DDBJ databases">
        <authorList>
            <person name="Kucharzyk K."/>
            <person name="Murdoch R.W."/>
            <person name="Higgins S."/>
            <person name="Loffler F."/>
        </authorList>
    </citation>
    <scope>NUCLEOTIDE SEQUENCE</scope>
</reference>
<dbReference type="PIRSF" id="PIRSF036525">
    <property type="entry name" value="CobF"/>
    <property type="match status" value="1"/>
</dbReference>
<proteinExistence type="predicted"/>
<protein>
    <recommendedName>
        <fullName evidence="6">Tetrapyrrole methylase domain-containing protein</fullName>
    </recommendedName>
</protein>
<dbReference type="AlphaFoldDB" id="A0A645AVB3"/>
<dbReference type="PANTHER" id="PTHR43467:SF1">
    <property type="entry name" value="PRECORRIN-6A SYNTHASE [DEACETYLATING]"/>
    <property type="match status" value="1"/>
</dbReference>
<sequence>MTMIGPRKLVLIGIGAGNPEWVTLQAIAAIREIDVLFVVLKEDQLDDLVEARRIIIERHRDVPLKTVELRDPPRPWQTTPDYPAAVASWRAQRLESWSAAVAAELPEGASGGFLIWGDPSLYESTLAIVDKLADASTRAGRPIEVQVIPGISCVLALAAAFKIPLNRQGRAVQIAPARLLASGMPETVDDVVVMLDGKQTFARIDPAGLEIFWGAYLGTAAEILISGPLAQVRDEILRVRAAAAETNGWIFDTYLLRRDRAASPMSSPPSAT</sequence>
<dbReference type="GO" id="GO:0043819">
    <property type="term" value="F:precorrin-6A synthase (deacetylating) activity"/>
    <property type="evidence" value="ECO:0007669"/>
    <property type="project" value="InterPro"/>
</dbReference>
<evidence type="ECO:0000256" key="2">
    <source>
        <dbReference type="ARBA" id="ARBA00022573"/>
    </source>
</evidence>
<dbReference type="GO" id="GO:0009236">
    <property type="term" value="P:cobalamin biosynthetic process"/>
    <property type="evidence" value="ECO:0007669"/>
    <property type="project" value="UniProtKB-KW"/>
</dbReference>
<dbReference type="Gene3D" id="3.30.950.10">
    <property type="entry name" value="Methyltransferase, Cobalt-precorrin-4 Transmethylase, Domain 2"/>
    <property type="match status" value="1"/>
</dbReference>
<keyword evidence="4" id="KW-0808">Transferase</keyword>